<dbReference type="AlphaFoldDB" id="A0A9Q0ASL1"/>
<dbReference type="GO" id="GO:0016020">
    <property type="term" value="C:membrane"/>
    <property type="evidence" value="ECO:0007669"/>
    <property type="project" value="TreeGrafter"/>
</dbReference>
<evidence type="ECO:0000313" key="3">
    <source>
        <dbReference type="Proteomes" id="UP000829685"/>
    </source>
</evidence>
<keyword evidence="3" id="KW-1185">Reference proteome</keyword>
<dbReference type="Proteomes" id="UP000829685">
    <property type="component" value="Unassembled WGS sequence"/>
</dbReference>
<sequence>MSGVNSWLQRQRKGDLAELASHVGLKNYEAFKKPELELALDEYLGENSTQFASDPKLAPYYSSRARTIGSPVKRDSSSYADAPVEKLKVTKRRVIKAIEDVAPAPAPESEDEPAATAGTSTALVQTPGRALSLASRIPLPATPADVANAVDRGTQVVKTRVASIYQESGITEATHATRESLSTVTSILFVISAFELWFLRPEVLPDRYAFTIPAISFLGTNDYPVLVPDLFLLLTSSFWSPTLLWLFTSTLLPTAVGYFFNLSVAHQSGRRTRASQQSPEYVVDPLTFSIVKALISFVVYGQKVTFGGWIDEESIARISSAVYGGYKGILVGTAITGLTSIYDAVLRK</sequence>
<proteinExistence type="predicted"/>
<reference evidence="2" key="1">
    <citation type="submission" date="2021-03" db="EMBL/GenBank/DDBJ databases">
        <title>Revisited historic fungal species revealed as producer of novel bioactive compounds through whole genome sequencing and comparative genomics.</title>
        <authorList>
            <person name="Vignolle G.A."/>
            <person name="Hochenegger N."/>
            <person name="Mach R.L."/>
            <person name="Mach-Aigner A.R."/>
            <person name="Javad Rahimi M."/>
            <person name="Salim K.A."/>
            <person name="Chan C.M."/>
            <person name="Lim L.B.L."/>
            <person name="Cai F."/>
            <person name="Druzhinina I.S."/>
            <person name="U'Ren J.M."/>
            <person name="Derntl C."/>
        </authorList>
    </citation>
    <scope>NUCLEOTIDE SEQUENCE</scope>
    <source>
        <strain evidence="2">TUCIM 5799</strain>
    </source>
</reference>
<evidence type="ECO:0000313" key="2">
    <source>
        <dbReference type="EMBL" id="KAI1878561.1"/>
    </source>
</evidence>
<dbReference type="InterPro" id="IPR038872">
    <property type="entry name" value="Put_GTT3"/>
</dbReference>
<dbReference type="PANTHER" id="PTHR41807">
    <property type="entry name" value="GLUTATHIONE TRANSFERASE 3"/>
    <property type="match status" value="1"/>
</dbReference>
<feature type="transmembrane region" description="Helical" evidence="1">
    <location>
        <begin position="238"/>
        <end position="260"/>
    </location>
</feature>
<name>A0A9Q0ASL1_9PEZI</name>
<protein>
    <submittedName>
        <fullName evidence="2">Uncharacterized protein</fullName>
    </submittedName>
</protein>
<keyword evidence="1" id="KW-1133">Transmembrane helix</keyword>
<organism evidence="2 3">
    <name type="scientific">Neoarthrinium moseri</name>
    <dbReference type="NCBI Taxonomy" id="1658444"/>
    <lineage>
        <taxon>Eukaryota</taxon>
        <taxon>Fungi</taxon>
        <taxon>Dikarya</taxon>
        <taxon>Ascomycota</taxon>
        <taxon>Pezizomycotina</taxon>
        <taxon>Sordariomycetes</taxon>
        <taxon>Xylariomycetidae</taxon>
        <taxon>Amphisphaeriales</taxon>
        <taxon>Apiosporaceae</taxon>
        <taxon>Neoarthrinium</taxon>
    </lineage>
</organism>
<feature type="transmembrane region" description="Helical" evidence="1">
    <location>
        <begin position="181"/>
        <end position="199"/>
    </location>
</feature>
<accession>A0A9Q0ASL1</accession>
<comment type="caution">
    <text evidence="2">The sequence shown here is derived from an EMBL/GenBank/DDBJ whole genome shotgun (WGS) entry which is preliminary data.</text>
</comment>
<dbReference type="EMBL" id="JAFIMR010000005">
    <property type="protein sequence ID" value="KAI1878561.1"/>
    <property type="molecule type" value="Genomic_DNA"/>
</dbReference>
<evidence type="ECO:0000256" key="1">
    <source>
        <dbReference type="SAM" id="Phobius"/>
    </source>
</evidence>
<keyword evidence="1" id="KW-0472">Membrane</keyword>
<keyword evidence="1" id="KW-0812">Transmembrane</keyword>
<gene>
    <name evidence="2" type="ORF">JX265_002738</name>
</gene>
<dbReference type="PANTHER" id="PTHR41807:SF1">
    <property type="entry name" value="GLUTATHIONE TRANSFERASE 3"/>
    <property type="match status" value="1"/>
</dbReference>